<evidence type="ECO:0000256" key="1">
    <source>
        <dbReference type="SAM" id="MobiDB-lite"/>
    </source>
</evidence>
<reference evidence="2 3" key="1">
    <citation type="submission" date="2019-05" db="EMBL/GenBank/DDBJ databases">
        <title>Another draft genome of Portunus trituberculatus and its Hox gene families provides insights of decapod evolution.</title>
        <authorList>
            <person name="Jeong J.-H."/>
            <person name="Song I."/>
            <person name="Kim S."/>
            <person name="Choi T."/>
            <person name="Kim D."/>
            <person name="Ryu S."/>
            <person name="Kim W."/>
        </authorList>
    </citation>
    <scope>NUCLEOTIDE SEQUENCE [LARGE SCALE GENOMIC DNA]</scope>
    <source>
        <tissue evidence="2">Muscle</tissue>
    </source>
</reference>
<dbReference type="EMBL" id="VSRR010026864">
    <property type="protein sequence ID" value="MPC67856.1"/>
    <property type="molecule type" value="Genomic_DNA"/>
</dbReference>
<sequence>MKIKAKVYIIHHNNITVFLTHPFSHGRPSRRDLLLSATRHLDKELMRCSEQVTRDTAAEDGRGRDVRERSEVTE</sequence>
<protein>
    <submittedName>
        <fullName evidence="2">Uncharacterized protein</fullName>
    </submittedName>
</protein>
<evidence type="ECO:0000313" key="2">
    <source>
        <dbReference type="EMBL" id="MPC67856.1"/>
    </source>
</evidence>
<dbReference type="Proteomes" id="UP000324222">
    <property type="component" value="Unassembled WGS sequence"/>
</dbReference>
<organism evidence="2 3">
    <name type="scientific">Portunus trituberculatus</name>
    <name type="common">Swimming crab</name>
    <name type="synonym">Neptunus trituberculatus</name>
    <dbReference type="NCBI Taxonomy" id="210409"/>
    <lineage>
        <taxon>Eukaryota</taxon>
        <taxon>Metazoa</taxon>
        <taxon>Ecdysozoa</taxon>
        <taxon>Arthropoda</taxon>
        <taxon>Crustacea</taxon>
        <taxon>Multicrustacea</taxon>
        <taxon>Malacostraca</taxon>
        <taxon>Eumalacostraca</taxon>
        <taxon>Eucarida</taxon>
        <taxon>Decapoda</taxon>
        <taxon>Pleocyemata</taxon>
        <taxon>Brachyura</taxon>
        <taxon>Eubrachyura</taxon>
        <taxon>Portunoidea</taxon>
        <taxon>Portunidae</taxon>
        <taxon>Portuninae</taxon>
        <taxon>Portunus</taxon>
    </lineage>
</organism>
<comment type="caution">
    <text evidence="2">The sequence shown here is derived from an EMBL/GenBank/DDBJ whole genome shotgun (WGS) entry which is preliminary data.</text>
</comment>
<proteinExistence type="predicted"/>
<keyword evidence="3" id="KW-1185">Reference proteome</keyword>
<evidence type="ECO:0000313" key="3">
    <source>
        <dbReference type="Proteomes" id="UP000324222"/>
    </source>
</evidence>
<accession>A0A5B7HD02</accession>
<feature type="region of interest" description="Disordered" evidence="1">
    <location>
        <begin position="50"/>
        <end position="74"/>
    </location>
</feature>
<dbReference type="AlphaFoldDB" id="A0A5B7HD02"/>
<gene>
    <name evidence="2" type="ORF">E2C01_062042</name>
</gene>
<name>A0A5B7HD02_PORTR</name>